<feature type="active site" evidence="1">
    <location>
        <position position="281"/>
    </location>
</feature>
<comment type="caution">
    <text evidence="5">The sequence shown here is derived from an EMBL/GenBank/DDBJ whole genome shotgun (WGS) entry which is preliminary data.</text>
</comment>
<dbReference type="RefSeq" id="WP_145228705.1">
    <property type="nucleotide sequence ID" value="NZ_VIVQ01000002.1"/>
</dbReference>
<feature type="disulfide bond" evidence="2">
    <location>
        <begin position="211"/>
        <end position="260"/>
    </location>
</feature>
<dbReference type="SUPFAM" id="SSF52266">
    <property type="entry name" value="SGNH hydrolase"/>
    <property type="match status" value="1"/>
</dbReference>
<evidence type="ECO:0000313" key="6">
    <source>
        <dbReference type="Proteomes" id="UP000318297"/>
    </source>
</evidence>
<keyword evidence="3" id="KW-0732">Signal</keyword>
<keyword evidence="5" id="KW-0378">Hydrolase</keyword>
<reference evidence="5 6" key="1">
    <citation type="submission" date="2019-06" db="EMBL/GenBank/DDBJ databases">
        <title>Sequencing the genomes of 1000 actinobacteria strains.</title>
        <authorList>
            <person name="Klenk H.-P."/>
        </authorList>
    </citation>
    <scope>NUCLEOTIDE SEQUENCE [LARGE SCALE GENOMIC DNA]</scope>
    <source>
        <strain evidence="5 6">DSM 19560</strain>
    </source>
</reference>
<feature type="active site" description="Nucleophile" evidence="1">
    <location>
        <position position="53"/>
    </location>
</feature>
<feature type="signal peptide" evidence="3">
    <location>
        <begin position="1"/>
        <end position="34"/>
    </location>
</feature>
<feature type="domain" description="SGNH hydrolase-type esterase" evidence="4">
    <location>
        <begin position="49"/>
        <end position="289"/>
    </location>
</feature>
<gene>
    <name evidence="5" type="ORF">BKA23_2308</name>
</gene>
<keyword evidence="2" id="KW-1015">Disulfide bond</keyword>
<evidence type="ECO:0000256" key="2">
    <source>
        <dbReference type="PIRSR" id="PIRSR637460-2"/>
    </source>
</evidence>
<dbReference type="Gene3D" id="3.40.50.1110">
    <property type="entry name" value="SGNH hydrolase"/>
    <property type="match status" value="1"/>
</dbReference>
<dbReference type="AlphaFoldDB" id="A0A561E2X8"/>
<dbReference type="GO" id="GO:0019433">
    <property type="term" value="P:triglyceride catabolic process"/>
    <property type="evidence" value="ECO:0007669"/>
    <property type="project" value="TreeGrafter"/>
</dbReference>
<dbReference type="InterPro" id="IPR013830">
    <property type="entry name" value="SGNH_hydro"/>
</dbReference>
<feature type="chain" id="PRO_5022188869" evidence="3">
    <location>
        <begin position="35"/>
        <end position="300"/>
    </location>
</feature>
<feature type="disulfide bond" evidence="2">
    <location>
        <begin position="71"/>
        <end position="95"/>
    </location>
</feature>
<protein>
    <submittedName>
        <fullName evidence="5">GDSL-like lipase/acylhydrolase family protein</fullName>
    </submittedName>
</protein>
<dbReference type="PANTHER" id="PTHR37981">
    <property type="entry name" value="LIPASE 2"/>
    <property type="match status" value="1"/>
</dbReference>
<accession>A0A561E2X8</accession>
<dbReference type="EMBL" id="VIVQ01000002">
    <property type="protein sequence ID" value="TWE09963.1"/>
    <property type="molecule type" value="Genomic_DNA"/>
</dbReference>
<keyword evidence="6" id="KW-1185">Reference proteome</keyword>
<organism evidence="5 6">
    <name type="scientific">Rudaeicoccus suwonensis</name>
    <dbReference type="NCBI Taxonomy" id="657409"/>
    <lineage>
        <taxon>Bacteria</taxon>
        <taxon>Bacillati</taxon>
        <taxon>Actinomycetota</taxon>
        <taxon>Actinomycetes</taxon>
        <taxon>Micrococcales</taxon>
        <taxon>Dermacoccaceae</taxon>
        <taxon>Rudaeicoccus</taxon>
    </lineage>
</organism>
<feature type="disulfide bond" evidence="2">
    <location>
        <begin position="145"/>
        <end position="159"/>
    </location>
</feature>
<name>A0A561E2X8_9MICO</name>
<dbReference type="CDD" id="cd01823">
    <property type="entry name" value="SEST_like"/>
    <property type="match status" value="1"/>
</dbReference>
<evidence type="ECO:0000259" key="4">
    <source>
        <dbReference type="Pfam" id="PF13472"/>
    </source>
</evidence>
<dbReference type="InterPro" id="IPR037460">
    <property type="entry name" value="SEST-like"/>
</dbReference>
<dbReference type="OrthoDB" id="5503950at2"/>
<dbReference type="InterPro" id="IPR036514">
    <property type="entry name" value="SGNH_hydro_sf"/>
</dbReference>
<proteinExistence type="predicted"/>
<dbReference type="Proteomes" id="UP000318297">
    <property type="component" value="Unassembled WGS sequence"/>
</dbReference>
<evidence type="ECO:0000256" key="3">
    <source>
        <dbReference type="SAM" id="SignalP"/>
    </source>
</evidence>
<evidence type="ECO:0000313" key="5">
    <source>
        <dbReference type="EMBL" id="TWE09963.1"/>
    </source>
</evidence>
<dbReference type="GO" id="GO:0004806">
    <property type="term" value="F:triacylglycerol lipase activity"/>
    <property type="evidence" value="ECO:0007669"/>
    <property type="project" value="TreeGrafter"/>
</dbReference>
<dbReference type="PANTHER" id="PTHR37981:SF1">
    <property type="entry name" value="SGNH HYDROLASE-TYPE ESTERASE DOMAIN-CONTAINING PROTEIN"/>
    <property type="match status" value="1"/>
</dbReference>
<evidence type="ECO:0000256" key="1">
    <source>
        <dbReference type="PIRSR" id="PIRSR637460-1"/>
    </source>
</evidence>
<sequence length="300" mass="30894">MTRKNPLLQHSLAAIGAVTALATATLAIGAPAHAATVRPSATAPFNYVAMGDSYSAGSGLLPLSPGVNPLCLQSTLNYAHLIASSQKYNLKDVTCGGADTSNFTSAQYPIVTPPQLNALSSSTQLVTMTIGGNDSDVFLDTILECGSAGIATLGTGDPCKTLYGSKFVDTINTSTYPNVVKALQEVRAKAPNARIAIGGYPRILPASGSGCFPQMPIASGDLAYVNDIETALNSAIQRAAAKVGVTYVDMTGVSTGHDACQAVGTRWVEPALFATQFVPVHPNALGEQAYARAFEAALGL</sequence>
<dbReference type="Pfam" id="PF13472">
    <property type="entry name" value="Lipase_GDSL_2"/>
    <property type="match status" value="1"/>
</dbReference>